<feature type="region of interest" description="Disordered" evidence="1">
    <location>
        <begin position="148"/>
        <end position="191"/>
    </location>
</feature>
<reference evidence="2" key="1">
    <citation type="submission" date="2020-10" db="EMBL/GenBank/DDBJ databases">
        <authorList>
            <person name="Gilroy R."/>
        </authorList>
    </citation>
    <scope>NUCLEOTIDE SEQUENCE</scope>
    <source>
        <strain evidence="2">CHK181-108</strain>
    </source>
</reference>
<dbReference type="EMBL" id="DVLU01000064">
    <property type="protein sequence ID" value="HIT85516.1"/>
    <property type="molecule type" value="Genomic_DNA"/>
</dbReference>
<protein>
    <submittedName>
        <fullName evidence="2">Uncharacterized protein</fullName>
    </submittedName>
</protein>
<comment type="caution">
    <text evidence="2">The sequence shown here is derived from an EMBL/GenBank/DDBJ whole genome shotgun (WGS) entry which is preliminary data.</text>
</comment>
<reference evidence="2" key="2">
    <citation type="journal article" date="2021" name="PeerJ">
        <title>Extensive microbial diversity within the chicken gut microbiome revealed by metagenomics and culture.</title>
        <authorList>
            <person name="Gilroy R."/>
            <person name="Ravi A."/>
            <person name="Getino M."/>
            <person name="Pursley I."/>
            <person name="Horton D.L."/>
            <person name="Alikhan N.F."/>
            <person name="Baker D."/>
            <person name="Gharbi K."/>
            <person name="Hall N."/>
            <person name="Watson M."/>
            <person name="Adriaenssens E.M."/>
            <person name="Foster-Nyarko E."/>
            <person name="Jarju S."/>
            <person name="Secka A."/>
            <person name="Antonio M."/>
            <person name="Oren A."/>
            <person name="Chaudhuri R.R."/>
            <person name="La Ragione R."/>
            <person name="Hildebrand F."/>
            <person name="Pallen M.J."/>
        </authorList>
    </citation>
    <scope>NUCLEOTIDE SEQUENCE</scope>
    <source>
        <strain evidence="2">CHK181-108</strain>
    </source>
</reference>
<gene>
    <name evidence="2" type="ORF">IAA60_06375</name>
</gene>
<dbReference type="AlphaFoldDB" id="A0A9D1KQY3"/>
<name>A0A9D1KQY3_9FIRM</name>
<dbReference type="Proteomes" id="UP000824165">
    <property type="component" value="Unassembled WGS sequence"/>
</dbReference>
<accession>A0A9D1KQY3</accession>
<evidence type="ECO:0000313" key="2">
    <source>
        <dbReference type="EMBL" id="HIT85516.1"/>
    </source>
</evidence>
<organism evidence="2 3">
    <name type="scientific">Candidatus Ornithomonoglobus intestinigallinarum</name>
    <dbReference type="NCBI Taxonomy" id="2840894"/>
    <lineage>
        <taxon>Bacteria</taxon>
        <taxon>Bacillati</taxon>
        <taxon>Bacillota</taxon>
        <taxon>Clostridia</taxon>
        <taxon>Candidatus Ornithomonoglobus</taxon>
    </lineage>
</organism>
<evidence type="ECO:0000256" key="1">
    <source>
        <dbReference type="SAM" id="MobiDB-lite"/>
    </source>
</evidence>
<proteinExistence type="predicted"/>
<dbReference type="PANTHER" id="PTHR34322">
    <property type="entry name" value="TRANSPOSASE, Y1_TNP DOMAIN-CONTAINING"/>
    <property type="match status" value="1"/>
</dbReference>
<dbReference type="PANTHER" id="PTHR34322:SF2">
    <property type="entry name" value="TRANSPOSASE IS200-LIKE DOMAIN-CONTAINING PROTEIN"/>
    <property type="match status" value="1"/>
</dbReference>
<sequence>MARKAREKSESGLYAVLLRGSADIFAADDDREKFMNLLENSNAQTLAAGFTAGCALLCVRESGAGLAADMRSVTIPYARCYNNAHNSSGKIFYGRFKSMPIGENDVQNCIGNIAKLSKSSFVSFSGEPGAEYTPMAFFASVSGEPVKRTARSKPAAPKQKPSPSDTGAGTAASKQPEKINNAKKNLPSWLL</sequence>
<feature type="compositionally biased region" description="Low complexity" evidence="1">
    <location>
        <begin position="152"/>
        <end position="164"/>
    </location>
</feature>
<evidence type="ECO:0000313" key="3">
    <source>
        <dbReference type="Proteomes" id="UP000824165"/>
    </source>
</evidence>